<gene>
    <name evidence="1" type="ORF">G6Z34_13080</name>
</gene>
<evidence type="ECO:0000313" key="1">
    <source>
        <dbReference type="EMBL" id="NGU31018.1"/>
    </source>
</evidence>
<reference evidence="1 2" key="1">
    <citation type="submission" date="2020-02" db="EMBL/GenBank/DDBJ databases">
        <title>Genomic Insights into the Phylogeny and Genetic Plasticity of the Human and Animal Enteric Pathogen Clostridium perfringens.</title>
        <authorList>
            <person name="Feng Y."/>
            <person name="Hu Y."/>
        </authorList>
    </citation>
    <scope>NUCLEOTIDE SEQUENCE [LARGE SCALE GENOMIC DNA]</scope>
    <source>
        <strain evidence="1 2">CP-40</strain>
    </source>
</reference>
<dbReference type="EMBL" id="JAALLZ010000006">
    <property type="protein sequence ID" value="NGU31018.1"/>
    <property type="molecule type" value="Genomic_DNA"/>
</dbReference>
<proteinExistence type="predicted"/>
<organism evidence="1 2">
    <name type="scientific">Clostridium perfringens</name>
    <dbReference type="NCBI Taxonomy" id="1502"/>
    <lineage>
        <taxon>Bacteria</taxon>
        <taxon>Bacillati</taxon>
        <taxon>Bacillota</taxon>
        <taxon>Clostridia</taxon>
        <taxon>Eubacteriales</taxon>
        <taxon>Clostridiaceae</taxon>
        <taxon>Clostridium</taxon>
    </lineage>
</organism>
<name>A0AAP6WNC8_CLOPF</name>
<dbReference type="RefSeq" id="WP_164800960.1">
    <property type="nucleotide sequence ID" value="NZ_JAALLZ010000006.1"/>
</dbReference>
<evidence type="ECO:0000313" key="2">
    <source>
        <dbReference type="Proteomes" id="UP000481454"/>
    </source>
</evidence>
<sequence length="179" mass="21137">MKGLFWGVIILLGVGVFQCYIFKSDAKEWQKKKKIYKGKGMNFIDDYWIKLYTGFKEYGIKESVKLILFKDRIIFEIAGDKKEILFKDIEDYRIQTETQLIERASLMKVACFGVFGLGMKGKEKELNKEYIYIKAIYEGEEVNIVFNMKIGTNEDFIQRFHKLMNEYKVVNTDKIIVTK</sequence>
<dbReference type="Proteomes" id="UP000481454">
    <property type="component" value="Unassembled WGS sequence"/>
</dbReference>
<protein>
    <submittedName>
        <fullName evidence="1">Uncharacterized protein</fullName>
    </submittedName>
</protein>
<comment type="caution">
    <text evidence="1">The sequence shown here is derived from an EMBL/GenBank/DDBJ whole genome shotgun (WGS) entry which is preliminary data.</text>
</comment>
<dbReference type="AlphaFoldDB" id="A0AAP6WNC8"/>
<accession>A0AAP6WNC8</accession>